<dbReference type="KEGG" id="cten:18245831"/>
<proteinExistence type="inferred from homology"/>
<evidence type="ECO:0000256" key="2">
    <source>
        <dbReference type="ARBA" id="ARBA00007322"/>
    </source>
</evidence>
<evidence type="ECO:0000256" key="5">
    <source>
        <dbReference type="ARBA" id="ARBA00023136"/>
    </source>
</evidence>
<dbReference type="PANTHER" id="PTHR12703">
    <property type="entry name" value="TRANSMEMBRANE PROTEIN 33"/>
    <property type="match status" value="1"/>
</dbReference>
<feature type="transmembrane region" description="Helical" evidence="7">
    <location>
        <begin position="76"/>
        <end position="97"/>
    </location>
</feature>
<dbReference type="STRING" id="590646.G3B4J6"/>
<dbReference type="AlphaFoldDB" id="G3B4J6"/>
<dbReference type="GO" id="GO:0061024">
    <property type="term" value="P:membrane organization"/>
    <property type="evidence" value="ECO:0007669"/>
    <property type="project" value="TreeGrafter"/>
</dbReference>
<evidence type="ECO:0000313" key="9">
    <source>
        <dbReference type="Proteomes" id="UP000000707"/>
    </source>
</evidence>
<dbReference type="PANTHER" id="PTHR12703:SF4">
    <property type="entry name" value="TRANSMEMBRANE PROTEIN 33"/>
    <property type="match status" value="1"/>
</dbReference>
<feature type="transmembrane region" description="Helical" evidence="7">
    <location>
        <begin position="48"/>
        <end position="70"/>
    </location>
</feature>
<evidence type="ECO:0000256" key="3">
    <source>
        <dbReference type="ARBA" id="ARBA00022692"/>
    </source>
</evidence>
<feature type="transmembrane region" description="Helical" evidence="7">
    <location>
        <begin position="183"/>
        <end position="203"/>
    </location>
</feature>
<dbReference type="Proteomes" id="UP000000707">
    <property type="component" value="Unassembled WGS sequence"/>
</dbReference>
<dbReference type="Pfam" id="PF03661">
    <property type="entry name" value="TMEM33_Pom33"/>
    <property type="match status" value="1"/>
</dbReference>
<evidence type="ECO:0000256" key="1">
    <source>
        <dbReference type="ARBA" id="ARBA00004141"/>
    </source>
</evidence>
<feature type="region of interest" description="Disordered" evidence="6">
    <location>
        <begin position="1"/>
        <end position="29"/>
    </location>
</feature>
<comment type="similarity">
    <text evidence="2">Belongs to the PER33/POM33 family.</text>
</comment>
<evidence type="ECO:0000256" key="4">
    <source>
        <dbReference type="ARBA" id="ARBA00022989"/>
    </source>
</evidence>
<keyword evidence="4 7" id="KW-1133">Transmembrane helix</keyword>
<dbReference type="HOGENOM" id="CLU_065417_1_0_1"/>
<dbReference type="OrthoDB" id="5581259at2759"/>
<reference evidence="8 9" key="1">
    <citation type="journal article" date="2011" name="Proc. Natl. Acad. Sci. U.S.A.">
        <title>Comparative genomics of xylose-fermenting fungi for enhanced biofuel production.</title>
        <authorList>
            <person name="Wohlbach D.J."/>
            <person name="Kuo A."/>
            <person name="Sato T.K."/>
            <person name="Potts K.M."/>
            <person name="Salamov A.A."/>
            <person name="LaButti K.M."/>
            <person name="Sun H."/>
            <person name="Clum A."/>
            <person name="Pangilinan J.L."/>
            <person name="Lindquist E.A."/>
            <person name="Lucas S."/>
            <person name="Lapidus A."/>
            <person name="Jin M."/>
            <person name="Gunawan C."/>
            <person name="Balan V."/>
            <person name="Dale B.E."/>
            <person name="Jeffries T.W."/>
            <person name="Zinkel R."/>
            <person name="Barry K.W."/>
            <person name="Grigoriev I.V."/>
            <person name="Gasch A.P."/>
        </authorList>
    </citation>
    <scope>NUCLEOTIDE SEQUENCE [LARGE SCALE GENOMIC DNA]</scope>
    <source>
        <strain evidence="9">ATCC 10573 / BCRC 21748 / CBS 615 / JCM 9827 / NBRC 10315 / NRRL Y-1498 / VKM Y-70</strain>
    </source>
</reference>
<keyword evidence="5 7" id="KW-0472">Membrane</keyword>
<organism evidence="9">
    <name type="scientific">Candida tenuis (strain ATCC 10573 / BCRC 21748 / CBS 615 / JCM 9827 / NBRC 10315 / NRRL Y-1498 / VKM Y-70)</name>
    <name type="common">Yeast</name>
    <name type="synonym">Yamadazyma tenuis</name>
    <dbReference type="NCBI Taxonomy" id="590646"/>
    <lineage>
        <taxon>Eukaryota</taxon>
        <taxon>Fungi</taxon>
        <taxon>Dikarya</taxon>
        <taxon>Ascomycota</taxon>
        <taxon>Saccharomycotina</taxon>
        <taxon>Pichiomycetes</taxon>
        <taxon>Debaryomycetaceae</taxon>
        <taxon>Yamadazyma</taxon>
    </lineage>
</organism>
<sequence>MENDSTKQPPQSASGPSKSTVTGASSTSKVTGSINKEQLASTIKTLQFAWFVGHVFTLLGVFFYFTVAYFKFGKKIYWFYFDLATVGIIQSFGILVYQLVKKQGFNVKTLIKDDNVHFLGLGIMFLILRPYIILPYLPFQLFSLFHVLTYSKAYLLPIFNLGETSKPYTTIDKFVAQNNGKSIQLAGFLELISLAFLFARVLLFRKRSLTPFLVYLIFIKLRYEKSVVTRNHVKTLEVRIDGLINNLNNPGVKNVWIKVKGAFSKVGSFILVNDYKKNKVN</sequence>
<keyword evidence="3 7" id="KW-0812">Transmembrane</keyword>
<dbReference type="GO" id="GO:0071786">
    <property type="term" value="P:endoplasmic reticulum tubular network organization"/>
    <property type="evidence" value="ECO:0007669"/>
    <property type="project" value="TreeGrafter"/>
</dbReference>
<accession>G3B4J6</accession>
<feature type="transmembrane region" description="Helical" evidence="7">
    <location>
        <begin position="118"/>
        <end position="137"/>
    </location>
</feature>
<keyword evidence="9" id="KW-1185">Reference proteome</keyword>
<evidence type="ECO:0000256" key="7">
    <source>
        <dbReference type="SAM" id="Phobius"/>
    </source>
</evidence>
<evidence type="ECO:0008006" key="10">
    <source>
        <dbReference type="Google" id="ProtNLM"/>
    </source>
</evidence>
<protein>
    <recommendedName>
        <fullName evidence="10">Pore membrane protein of 33 kDa</fullName>
    </recommendedName>
</protein>
<dbReference type="GO" id="GO:0005783">
    <property type="term" value="C:endoplasmic reticulum"/>
    <property type="evidence" value="ECO:0007669"/>
    <property type="project" value="TreeGrafter"/>
</dbReference>
<dbReference type="InterPro" id="IPR051645">
    <property type="entry name" value="PER33/POM33_regulator"/>
</dbReference>
<dbReference type="GeneID" id="18245831"/>
<evidence type="ECO:0000313" key="8">
    <source>
        <dbReference type="EMBL" id="EGV63962.1"/>
    </source>
</evidence>
<evidence type="ECO:0000256" key="6">
    <source>
        <dbReference type="SAM" id="MobiDB-lite"/>
    </source>
</evidence>
<dbReference type="eggNOG" id="KOG4002">
    <property type="taxonomic scope" value="Eukaryota"/>
</dbReference>
<comment type="subcellular location">
    <subcellularLocation>
        <location evidence="1">Membrane</location>
        <topology evidence="1">Multi-pass membrane protein</topology>
    </subcellularLocation>
</comment>
<dbReference type="InterPro" id="IPR005344">
    <property type="entry name" value="TMEM33/Pom33"/>
</dbReference>
<gene>
    <name evidence="8" type="ORF">CANTEDRAFT_105671</name>
</gene>
<dbReference type="GO" id="GO:0016020">
    <property type="term" value="C:membrane"/>
    <property type="evidence" value="ECO:0007669"/>
    <property type="project" value="UniProtKB-SubCell"/>
</dbReference>
<dbReference type="EMBL" id="GL996521">
    <property type="protein sequence ID" value="EGV63962.1"/>
    <property type="molecule type" value="Genomic_DNA"/>
</dbReference>
<name>G3B4J6_CANTC</name>